<feature type="compositionally biased region" description="Low complexity" evidence="2">
    <location>
        <begin position="271"/>
        <end position="290"/>
    </location>
</feature>
<dbReference type="SUPFAM" id="SSF46565">
    <property type="entry name" value="Chaperone J-domain"/>
    <property type="match status" value="1"/>
</dbReference>
<dbReference type="PROSITE" id="PS50076">
    <property type="entry name" value="DNAJ_2"/>
    <property type="match status" value="1"/>
</dbReference>
<dbReference type="EMBL" id="LAZR01028933">
    <property type="protein sequence ID" value="KKL61064.1"/>
    <property type="molecule type" value="Genomic_DNA"/>
</dbReference>
<gene>
    <name evidence="4" type="ORF">LCGC14_2199040</name>
</gene>
<dbReference type="PANTHER" id="PTHR44145:SF3">
    <property type="entry name" value="DNAJ HOMOLOG SUBFAMILY A MEMBER 3, MITOCHONDRIAL"/>
    <property type="match status" value="1"/>
</dbReference>
<proteinExistence type="predicted"/>
<comment type="caution">
    <text evidence="4">The sequence shown here is derived from an EMBL/GenBank/DDBJ whole genome shotgun (WGS) entry which is preliminary data.</text>
</comment>
<evidence type="ECO:0000256" key="2">
    <source>
        <dbReference type="SAM" id="MobiDB-lite"/>
    </source>
</evidence>
<reference evidence="4" key="1">
    <citation type="journal article" date="2015" name="Nature">
        <title>Complex archaea that bridge the gap between prokaryotes and eukaryotes.</title>
        <authorList>
            <person name="Spang A."/>
            <person name="Saw J.H."/>
            <person name="Jorgensen S.L."/>
            <person name="Zaremba-Niedzwiedzka K."/>
            <person name="Martijn J."/>
            <person name="Lind A.E."/>
            <person name="van Eijk R."/>
            <person name="Schleper C."/>
            <person name="Guy L."/>
            <person name="Ettema T.J."/>
        </authorList>
    </citation>
    <scope>NUCLEOTIDE SEQUENCE</scope>
</reference>
<dbReference type="AlphaFoldDB" id="A0A0F9DHF7"/>
<dbReference type="InterPro" id="IPR051938">
    <property type="entry name" value="Apopto_cytoskel_mod"/>
</dbReference>
<protein>
    <recommendedName>
        <fullName evidence="3">J domain-containing protein</fullName>
    </recommendedName>
</protein>
<dbReference type="PRINTS" id="PR00625">
    <property type="entry name" value="JDOMAIN"/>
</dbReference>
<dbReference type="SMART" id="SM00271">
    <property type="entry name" value="DnaJ"/>
    <property type="match status" value="1"/>
</dbReference>
<sequence length="309" mass="31407">AAGTIPAALRPLVSRYGPAAAGGVLEGLTEGTLAYEEARKTGKSVGESSLRAMGAGAATAASSAFFGQAMIRGVGGPGIKGVKEAAKRVGVGAAAGGVEETTQSITTPLALGEVPDLGELITSFVAGGFAGGGISTVGAGIEQYADRGVSGVPDVVRRMGQGPEAAAREQHYETLGLGLGATQEDIRRAYLEKAIKYHPDMNQGDTAAGEQFRSVLDAYEALKETPAKPEVSQQPEARPEPAAAPEVTRKAASAEPAKRPAPIRAKLHGLAEPPAQIEAEPAPAKPEAPADVQLPPEELASPAQPVEAR</sequence>
<name>A0A0F9DHF7_9ZZZZ</name>
<feature type="non-terminal residue" evidence="4">
    <location>
        <position position="1"/>
    </location>
</feature>
<dbReference type="Gene3D" id="1.10.287.110">
    <property type="entry name" value="DnaJ domain"/>
    <property type="match status" value="1"/>
</dbReference>
<dbReference type="Pfam" id="PF00226">
    <property type="entry name" value="DnaJ"/>
    <property type="match status" value="1"/>
</dbReference>
<feature type="region of interest" description="Disordered" evidence="2">
    <location>
        <begin position="224"/>
        <end position="309"/>
    </location>
</feature>
<dbReference type="InterPro" id="IPR036869">
    <property type="entry name" value="J_dom_sf"/>
</dbReference>
<evidence type="ECO:0000313" key="4">
    <source>
        <dbReference type="EMBL" id="KKL61064.1"/>
    </source>
</evidence>
<dbReference type="InterPro" id="IPR001623">
    <property type="entry name" value="DnaJ_domain"/>
</dbReference>
<dbReference type="PANTHER" id="PTHR44145">
    <property type="entry name" value="DNAJ HOMOLOG SUBFAMILY A MEMBER 3, MITOCHONDRIAL"/>
    <property type="match status" value="1"/>
</dbReference>
<feature type="domain" description="J" evidence="3">
    <location>
        <begin position="170"/>
        <end position="235"/>
    </location>
</feature>
<accession>A0A0F9DHF7</accession>
<evidence type="ECO:0000256" key="1">
    <source>
        <dbReference type="ARBA" id="ARBA00023186"/>
    </source>
</evidence>
<keyword evidence="1" id="KW-0143">Chaperone</keyword>
<evidence type="ECO:0000259" key="3">
    <source>
        <dbReference type="PROSITE" id="PS50076"/>
    </source>
</evidence>
<dbReference type="CDD" id="cd06257">
    <property type="entry name" value="DnaJ"/>
    <property type="match status" value="1"/>
</dbReference>
<organism evidence="4">
    <name type="scientific">marine sediment metagenome</name>
    <dbReference type="NCBI Taxonomy" id="412755"/>
    <lineage>
        <taxon>unclassified sequences</taxon>
        <taxon>metagenomes</taxon>
        <taxon>ecological metagenomes</taxon>
    </lineage>
</organism>